<accession>A0ACC3YJ13</accession>
<protein>
    <submittedName>
        <fullName evidence="1">Uncharacterized protein</fullName>
    </submittedName>
</protein>
<evidence type="ECO:0000313" key="1">
    <source>
        <dbReference type="EMBL" id="KAL0931870.1"/>
    </source>
</evidence>
<evidence type="ECO:0000313" key="2">
    <source>
        <dbReference type="Proteomes" id="UP000805649"/>
    </source>
</evidence>
<reference evidence="1 2" key="1">
    <citation type="journal article" date="2020" name="Phytopathology">
        <title>Genome Sequence Resources of Colletotrichum truncatum, C. plurivorum, C. musicola, and C. sojae: Four Species Pathogenic to Soybean (Glycine max).</title>
        <authorList>
            <person name="Rogerio F."/>
            <person name="Boufleur T.R."/>
            <person name="Ciampi-Guillardi M."/>
            <person name="Sukno S.A."/>
            <person name="Thon M.R."/>
            <person name="Massola Junior N.S."/>
            <person name="Baroncelli R."/>
        </authorList>
    </citation>
    <scope>NUCLEOTIDE SEQUENCE [LARGE SCALE GENOMIC DNA]</scope>
    <source>
        <strain evidence="1 2">CMES1059</strain>
    </source>
</reference>
<sequence length="638" mass="72419">MHRIFRLMRLGIQLLFIFDGDERPSKKKGRKSKLGTAGGNIALLKELLDNLRVPWHQAPGEAEAECGRLQQLGVVDAVWSEGNDAFMFGCRVLVKKTKDPDVVEIFHMEDVEGLGFSKERIALFAVLSGCDYTDGLVGCGAAVALKVVQSEAVQEGDFVEQFWDMETPSERFVWGNRLKSVLPSERSRENVHDRKFAPLEVLRSCRNPIVSRRDRLEQLRHGHFRGYTVQGLITSIPFLQSHFNRNEKPTWPLHHLAPIEVAHRLLHNKGGARDLVEAFKHKSKPRLTSPIQIDPARVFLGIDDAIIQVSLFGATAITKVDCELLDAICVHGISHEDFQQWRESTMTPRVRKKRPREVSSSNASKKRVIPFDSNEALTGGSLVTSRNSGDIGWSSNKRKAKASADQGKPSFEQPWRRRDDKFWELDISSQETVDESDDLGTLRKAGTESTRRKGQLEHVDPSLNNLQHRIINMDKFAATEGIEPFDSYSRMEPFSPNETAIDRDLRLRIRDFYRTSDNKDLNDRWLEFFTPDAKVKIGPQEAEKHDCLRQLRTEMWSPVSARKHWITSAIGSVTEHGVHVMLKGGVKRKGLDGNESTFSWAGSAAWAKYNGEWRMGTYRVWLDQWAPIEGPLPPESNI</sequence>
<dbReference type="EMBL" id="VUJX02000009">
    <property type="protein sequence ID" value="KAL0931870.1"/>
    <property type="molecule type" value="Genomic_DNA"/>
</dbReference>
<name>A0ACC3YJ13_COLTU</name>
<keyword evidence="2" id="KW-1185">Reference proteome</keyword>
<proteinExistence type="predicted"/>
<gene>
    <name evidence="1" type="ORF">CTRU02_212823</name>
</gene>
<organism evidence="1 2">
    <name type="scientific">Colletotrichum truncatum</name>
    <name type="common">Anthracnose fungus</name>
    <name type="synonym">Colletotrichum capsici</name>
    <dbReference type="NCBI Taxonomy" id="5467"/>
    <lineage>
        <taxon>Eukaryota</taxon>
        <taxon>Fungi</taxon>
        <taxon>Dikarya</taxon>
        <taxon>Ascomycota</taxon>
        <taxon>Pezizomycotina</taxon>
        <taxon>Sordariomycetes</taxon>
        <taxon>Hypocreomycetidae</taxon>
        <taxon>Glomerellales</taxon>
        <taxon>Glomerellaceae</taxon>
        <taxon>Colletotrichum</taxon>
        <taxon>Colletotrichum truncatum species complex</taxon>
    </lineage>
</organism>
<dbReference type="Proteomes" id="UP000805649">
    <property type="component" value="Unassembled WGS sequence"/>
</dbReference>
<comment type="caution">
    <text evidence="1">The sequence shown here is derived from an EMBL/GenBank/DDBJ whole genome shotgun (WGS) entry which is preliminary data.</text>
</comment>